<evidence type="ECO:0000256" key="1">
    <source>
        <dbReference type="SAM" id="MobiDB-lite"/>
    </source>
</evidence>
<proteinExistence type="predicted"/>
<dbReference type="EMBL" id="HAEJ01008687">
    <property type="protein sequence ID" value="SBS49144.1"/>
    <property type="molecule type" value="Transcribed_RNA"/>
</dbReference>
<reference evidence="2" key="1">
    <citation type="submission" date="2016-05" db="EMBL/GenBank/DDBJ databases">
        <authorList>
            <person name="Lavstsen T."/>
            <person name="Jespersen J.S."/>
        </authorList>
    </citation>
    <scope>NUCLEOTIDE SEQUENCE</scope>
    <source>
        <tissue evidence="2">Brain</tissue>
    </source>
</reference>
<accession>A0A1A8ULD4</accession>
<protein>
    <submittedName>
        <fullName evidence="2">Uncharacterized protein</fullName>
    </submittedName>
</protein>
<sequence length="100" mass="11531">HQGPKVRTVELQGPKVRTSGSEGQNIRVRRSDQWNFRVRRSEHQGPNIRPVEYQGPKILPRLHFKSDCITAKGQGNLNIKKMCPHFPRISMTLVTGFMLR</sequence>
<feature type="region of interest" description="Disordered" evidence="1">
    <location>
        <begin position="1"/>
        <end position="25"/>
    </location>
</feature>
<name>A0A1A8ULD4_NOTFU</name>
<gene>
    <name evidence="2" type="primary">Nfu_g_1_010746</name>
</gene>
<evidence type="ECO:0000313" key="2">
    <source>
        <dbReference type="EMBL" id="SBS49144.1"/>
    </source>
</evidence>
<reference evidence="2" key="2">
    <citation type="submission" date="2016-06" db="EMBL/GenBank/DDBJ databases">
        <title>The genome of a short-lived fish provides insights into sex chromosome evolution and the genetic control of aging.</title>
        <authorList>
            <person name="Reichwald K."/>
            <person name="Felder M."/>
            <person name="Petzold A."/>
            <person name="Koch P."/>
            <person name="Groth M."/>
            <person name="Platzer M."/>
        </authorList>
    </citation>
    <scope>NUCLEOTIDE SEQUENCE</scope>
    <source>
        <tissue evidence="2">Brain</tissue>
    </source>
</reference>
<organism evidence="2">
    <name type="scientific">Nothobranchius furzeri</name>
    <name type="common">Turquoise killifish</name>
    <dbReference type="NCBI Taxonomy" id="105023"/>
    <lineage>
        <taxon>Eukaryota</taxon>
        <taxon>Metazoa</taxon>
        <taxon>Chordata</taxon>
        <taxon>Craniata</taxon>
        <taxon>Vertebrata</taxon>
        <taxon>Euteleostomi</taxon>
        <taxon>Actinopterygii</taxon>
        <taxon>Neopterygii</taxon>
        <taxon>Teleostei</taxon>
        <taxon>Neoteleostei</taxon>
        <taxon>Acanthomorphata</taxon>
        <taxon>Ovalentaria</taxon>
        <taxon>Atherinomorphae</taxon>
        <taxon>Cyprinodontiformes</taxon>
        <taxon>Nothobranchiidae</taxon>
        <taxon>Nothobranchius</taxon>
    </lineage>
</organism>
<dbReference type="AlphaFoldDB" id="A0A1A8ULD4"/>
<feature type="non-terminal residue" evidence="2">
    <location>
        <position position="1"/>
    </location>
</feature>